<dbReference type="Proteomes" id="UP000740926">
    <property type="component" value="Unassembled WGS sequence"/>
</dbReference>
<feature type="compositionally biased region" description="Low complexity" evidence="4">
    <location>
        <begin position="176"/>
        <end position="187"/>
    </location>
</feature>
<keyword evidence="3" id="KW-0029">Amino-acid transport</keyword>
<evidence type="ECO:0000256" key="3">
    <source>
        <dbReference type="ARBA" id="ARBA00022970"/>
    </source>
</evidence>
<dbReference type="InterPro" id="IPR027417">
    <property type="entry name" value="P-loop_NTPase"/>
</dbReference>
<dbReference type="AlphaFoldDB" id="A0A9P6Y3E7"/>
<evidence type="ECO:0000256" key="1">
    <source>
        <dbReference type="ARBA" id="ARBA00005417"/>
    </source>
</evidence>
<comment type="similarity">
    <text evidence="1">Belongs to the ABC transporter superfamily.</text>
</comment>
<dbReference type="PANTHER" id="PTHR43820:SF4">
    <property type="entry name" value="HIGH-AFFINITY BRANCHED-CHAIN AMINO ACID TRANSPORT ATP-BINDING PROTEIN LIVF"/>
    <property type="match status" value="1"/>
</dbReference>
<keyword evidence="6" id="KW-1185">Reference proteome</keyword>
<evidence type="ECO:0000313" key="5">
    <source>
        <dbReference type="EMBL" id="KAG1538553.1"/>
    </source>
</evidence>
<dbReference type="SUPFAM" id="SSF52540">
    <property type="entry name" value="P-loop containing nucleoside triphosphate hydrolases"/>
    <property type="match status" value="1"/>
</dbReference>
<feature type="region of interest" description="Disordered" evidence="4">
    <location>
        <begin position="119"/>
        <end position="231"/>
    </location>
</feature>
<comment type="caution">
    <text evidence="5">The sequence shown here is derived from an EMBL/GenBank/DDBJ whole genome shotgun (WGS) entry which is preliminary data.</text>
</comment>
<reference evidence="5 6" key="1">
    <citation type="journal article" date="2020" name="Microb. Genom.">
        <title>Genetic diversity of clinical and environmental Mucorales isolates obtained from an investigation of mucormycosis cases among solid organ transplant recipients.</title>
        <authorList>
            <person name="Nguyen M.H."/>
            <person name="Kaul D."/>
            <person name="Muto C."/>
            <person name="Cheng S.J."/>
            <person name="Richter R.A."/>
            <person name="Bruno V.M."/>
            <person name="Liu G."/>
            <person name="Beyhan S."/>
            <person name="Sundermann A.J."/>
            <person name="Mounaud S."/>
            <person name="Pasculle A.W."/>
            <person name="Nierman W.C."/>
            <person name="Driscoll E."/>
            <person name="Cumbie R."/>
            <person name="Clancy C.J."/>
            <person name="Dupont C.L."/>
        </authorList>
    </citation>
    <scope>NUCLEOTIDE SEQUENCE [LARGE SCALE GENOMIC DNA]</scope>
    <source>
        <strain evidence="5 6">GL24</strain>
    </source>
</reference>
<dbReference type="InterPro" id="IPR052156">
    <property type="entry name" value="BCAA_Transport_ATP-bd_LivF"/>
</dbReference>
<dbReference type="GO" id="GO:0015807">
    <property type="term" value="P:L-amino acid transport"/>
    <property type="evidence" value="ECO:0007669"/>
    <property type="project" value="TreeGrafter"/>
</dbReference>
<dbReference type="PANTHER" id="PTHR43820">
    <property type="entry name" value="HIGH-AFFINITY BRANCHED-CHAIN AMINO ACID TRANSPORT ATP-BINDING PROTEIN LIVF"/>
    <property type="match status" value="1"/>
</dbReference>
<feature type="compositionally biased region" description="Basic and acidic residues" evidence="4">
    <location>
        <begin position="195"/>
        <end position="204"/>
    </location>
</feature>
<organism evidence="5 6">
    <name type="scientific">Rhizopus delemar</name>
    <dbReference type="NCBI Taxonomy" id="936053"/>
    <lineage>
        <taxon>Eukaryota</taxon>
        <taxon>Fungi</taxon>
        <taxon>Fungi incertae sedis</taxon>
        <taxon>Mucoromycota</taxon>
        <taxon>Mucoromycotina</taxon>
        <taxon>Mucoromycetes</taxon>
        <taxon>Mucorales</taxon>
        <taxon>Mucorineae</taxon>
        <taxon>Rhizopodaceae</taxon>
        <taxon>Rhizopus</taxon>
    </lineage>
</organism>
<keyword evidence="2" id="KW-0813">Transport</keyword>
<sequence>MLAVGRALMAKPTLLMLDEPSLGLAPRIVREIFHIIARLRETGVAILLVEQMANQALAISDRAYVLEVGSIVMEGTGQELLASERVREAYLGKHKSRRGNHVIQTIERDPCAGVGPADRWAVRRQDAGRIRRRGEQDRAARQGRPPAQLAPDPRRHVRLVAGAVAQQEIGQPGPAPARGAGPDSRAGQGHRRRGRELQAGHDGRLGPGLGRPARHQSGAGDAARPWAACAT</sequence>
<evidence type="ECO:0008006" key="7">
    <source>
        <dbReference type="Google" id="ProtNLM"/>
    </source>
</evidence>
<dbReference type="Gene3D" id="3.40.50.300">
    <property type="entry name" value="P-loop containing nucleotide triphosphate hydrolases"/>
    <property type="match status" value="1"/>
</dbReference>
<dbReference type="EMBL" id="JAANIU010007221">
    <property type="protein sequence ID" value="KAG1538553.1"/>
    <property type="molecule type" value="Genomic_DNA"/>
</dbReference>
<feature type="compositionally biased region" description="Basic and acidic residues" evidence="4">
    <location>
        <begin position="120"/>
        <end position="140"/>
    </location>
</feature>
<dbReference type="GO" id="GO:0015658">
    <property type="term" value="F:branched-chain amino acid transmembrane transporter activity"/>
    <property type="evidence" value="ECO:0007669"/>
    <property type="project" value="TreeGrafter"/>
</dbReference>
<evidence type="ECO:0000313" key="6">
    <source>
        <dbReference type="Proteomes" id="UP000740926"/>
    </source>
</evidence>
<gene>
    <name evidence="5" type="ORF">G6F50_014645</name>
</gene>
<evidence type="ECO:0000256" key="4">
    <source>
        <dbReference type="SAM" id="MobiDB-lite"/>
    </source>
</evidence>
<protein>
    <recommendedName>
        <fullName evidence="7">Branched-chain amino acid ATP-binding cassette transporter C-terminal domain-containing protein</fullName>
    </recommendedName>
</protein>
<evidence type="ECO:0000256" key="2">
    <source>
        <dbReference type="ARBA" id="ARBA00022448"/>
    </source>
</evidence>
<accession>A0A9P6Y3E7</accession>
<proteinExistence type="inferred from homology"/>
<name>A0A9P6Y3E7_9FUNG</name>